<dbReference type="InterPro" id="IPR029058">
    <property type="entry name" value="AB_hydrolase_fold"/>
</dbReference>
<reference evidence="3" key="1">
    <citation type="submission" date="2016-10" db="EMBL/GenBank/DDBJ databases">
        <authorList>
            <person name="Varghese N."/>
        </authorList>
    </citation>
    <scope>NUCLEOTIDE SEQUENCE [LARGE SCALE GENOMIC DNA]</scope>
    <source>
        <strain evidence="3">DSM 44719</strain>
    </source>
</reference>
<dbReference type="SMART" id="SM01110">
    <property type="entry name" value="Cutinase"/>
    <property type="match status" value="1"/>
</dbReference>
<dbReference type="InterPro" id="IPR000675">
    <property type="entry name" value="Cutinase/axe"/>
</dbReference>
<organism evidence="2 3">
    <name type="scientific">Rhodococcus jostii</name>
    <dbReference type="NCBI Taxonomy" id="132919"/>
    <lineage>
        <taxon>Bacteria</taxon>
        <taxon>Bacillati</taxon>
        <taxon>Actinomycetota</taxon>
        <taxon>Actinomycetes</taxon>
        <taxon>Mycobacteriales</taxon>
        <taxon>Nocardiaceae</taxon>
        <taxon>Rhodococcus</taxon>
    </lineage>
</organism>
<proteinExistence type="predicted"/>
<sequence>MIEAMSQVTVLAVGGTGESHPDDHRRHVSGLLSEVTGALDERFASRWVGYPASYGPVAAGGLSYRQSTEVGVERLIDAIEDAPGPVMLIGYSQGCTVIREVLGQIATGALRADNVSAVGLVSDPEQPAGAVPGCSGRGVAGVGAPIPDSVPVQWIAHPDDMICNASEDSYVRDIADLTRSMSFRTLRTWLAHTWVLLRHNSFQNAGKTRVSPRQWRTDLRRLRTAVNEVLGYLPPRLAWRGVRVVNARGGRHIAYASEPLDASGLTGCQVLAQWLQVRATFDAPLRVAA</sequence>
<gene>
    <name evidence="2" type="ORF">SAMN04490220_7699</name>
</gene>
<evidence type="ECO:0000256" key="1">
    <source>
        <dbReference type="ARBA" id="ARBA00022801"/>
    </source>
</evidence>
<dbReference type="Pfam" id="PF01083">
    <property type="entry name" value="Cutinase"/>
    <property type="match status" value="1"/>
</dbReference>
<evidence type="ECO:0000313" key="2">
    <source>
        <dbReference type="EMBL" id="SEE40646.1"/>
    </source>
</evidence>
<dbReference type="AlphaFoldDB" id="A0A1H5IK83"/>
<dbReference type="OrthoDB" id="4774619at2"/>
<dbReference type="RefSeq" id="WP_083400671.1">
    <property type="nucleotide sequence ID" value="NZ_FNTL01000004.1"/>
</dbReference>
<accession>A0A1H5IK83</accession>
<dbReference type="SUPFAM" id="SSF53474">
    <property type="entry name" value="alpha/beta-Hydrolases"/>
    <property type="match status" value="1"/>
</dbReference>
<dbReference type="GO" id="GO:0016787">
    <property type="term" value="F:hydrolase activity"/>
    <property type="evidence" value="ECO:0007669"/>
    <property type="project" value="UniProtKB-KW"/>
</dbReference>
<dbReference type="Gene3D" id="3.40.50.1820">
    <property type="entry name" value="alpha/beta hydrolase"/>
    <property type="match status" value="1"/>
</dbReference>
<keyword evidence="1" id="KW-0378">Hydrolase</keyword>
<name>A0A1H5IK83_RHOJO</name>
<evidence type="ECO:0000313" key="3">
    <source>
        <dbReference type="Proteomes" id="UP000183407"/>
    </source>
</evidence>
<protein>
    <submittedName>
        <fullName evidence="2">PE-PPE domain-containing protein</fullName>
    </submittedName>
</protein>
<dbReference type="Proteomes" id="UP000183407">
    <property type="component" value="Unassembled WGS sequence"/>
</dbReference>
<dbReference type="EMBL" id="FNTL01000004">
    <property type="protein sequence ID" value="SEE40646.1"/>
    <property type="molecule type" value="Genomic_DNA"/>
</dbReference>